<evidence type="ECO:0000259" key="1">
    <source>
        <dbReference type="PROSITE" id="PS51819"/>
    </source>
</evidence>
<evidence type="ECO:0000313" key="3">
    <source>
        <dbReference type="Proteomes" id="UP000461730"/>
    </source>
</evidence>
<dbReference type="RefSeq" id="WP_157309506.1">
    <property type="nucleotide sequence ID" value="NZ_WRXN01000019.1"/>
</dbReference>
<dbReference type="InterPro" id="IPR051332">
    <property type="entry name" value="Fosfomycin_Res_Enzymes"/>
</dbReference>
<keyword evidence="2" id="KW-0560">Oxidoreductase</keyword>
<dbReference type="Proteomes" id="UP000461730">
    <property type="component" value="Unassembled WGS sequence"/>
</dbReference>
<dbReference type="SUPFAM" id="SSF54593">
    <property type="entry name" value="Glyoxalase/Bleomycin resistance protein/Dihydroxybiphenyl dioxygenase"/>
    <property type="match status" value="1"/>
</dbReference>
<dbReference type="InterPro" id="IPR029068">
    <property type="entry name" value="Glyas_Bleomycin-R_OHBP_Dase"/>
</dbReference>
<dbReference type="PANTHER" id="PTHR36113">
    <property type="entry name" value="LYASE, PUTATIVE-RELATED-RELATED"/>
    <property type="match status" value="1"/>
</dbReference>
<sequence>MKIHHLAIWVDDLEGMKNFYLKYFEASCGSLYVNPVKKFSSYFISFSMGGSQIELMHRPGIDGAPEKRGFNKGIAHLAITVGDKEKVNAMVENFRQEGYMIQGEPRTTGDGYYEAVVLDPEGNLIELLAG</sequence>
<dbReference type="GO" id="GO:0051213">
    <property type="term" value="F:dioxygenase activity"/>
    <property type="evidence" value="ECO:0007669"/>
    <property type="project" value="UniProtKB-KW"/>
</dbReference>
<organism evidence="2 3">
    <name type="scientific">Chitinophaga tropicalis</name>
    <dbReference type="NCBI Taxonomy" id="2683588"/>
    <lineage>
        <taxon>Bacteria</taxon>
        <taxon>Pseudomonadati</taxon>
        <taxon>Bacteroidota</taxon>
        <taxon>Chitinophagia</taxon>
        <taxon>Chitinophagales</taxon>
        <taxon>Chitinophagaceae</taxon>
        <taxon>Chitinophaga</taxon>
    </lineage>
</organism>
<dbReference type="PROSITE" id="PS51819">
    <property type="entry name" value="VOC"/>
    <property type="match status" value="1"/>
</dbReference>
<dbReference type="Pfam" id="PF00903">
    <property type="entry name" value="Glyoxalase"/>
    <property type="match status" value="1"/>
</dbReference>
<dbReference type="InterPro" id="IPR004360">
    <property type="entry name" value="Glyas_Fos-R_dOase_dom"/>
</dbReference>
<comment type="caution">
    <text evidence="2">The sequence shown here is derived from an EMBL/GenBank/DDBJ whole genome shotgun (WGS) entry which is preliminary data.</text>
</comment>
<evidence type="ECO:0000313" key="2">
    <source>
        <dbReference type="EMBL" id="MVT12086.1"/>
    </source>
</evidence>
<dbReference type="AlphaFoldDB" id="A0A7K1UCP3"/>
<protein>
    <submittedName>
        <fullName evidence="2">Glyoxalase/bleomycin resistance/extradiol dioxygenase family protein</fullName>
    </submittedName>
</protein>
<accession>A0A7K1UCP3</accession>
<reference evidence="2 3" key="1">
    <citation type="submission" date="2019-12" db="EMBL/GenBank/DDBJ databases">
        <title>Chitinophaga sp. strain ysch24 (GDMCC 1.1355), whole genome shotgun sequence.</title>
        <authorList>
            <person name="Zhang X."/>
        </authorList>
    </citation>
    <scope>NUCLEOTIDE SEQUENCE [LARGE SCALE GENOMIC DNA]</scope>
    <source>
        <strain evidence="3">ysch24</strain>
    </source>
</reference>
<dbReference type="EMBL" id="WRXN01000019">
    <property type="protein sequence ID" value="MVT12086.1"/>
    <property type="molecule type" value="Genomic_DNA"/>
</dbReference>
<name>A0A7K1UCP3_9BACT</name>
<feature type="domain" description="VOC" evidence="1">
    <location>
        <begin position="2"/>
        <end position="130"/>
    </location>
</feature>
<keyword evidence="2" id="KW-0223">Dioxygenase</keyword>
<dbReference type="PANTHER" id="PTHR36113:SF1">
    <property type="entry name" value="GLYOXALASE_BLEOMYCIN RESISTANCE PROTEIN_DIOXYGENASE"/>
    <property type="match status" value="1"/>
</dbReference>
<keyword evidence="3" id="KW-1185">Reference proteome</keyword>
<dbReference type="InterPro" id="IPR037523">
    <property type="entry name" value="VOC_core"/>
</dbReference>
<gene>
    <name evidence="2" type="ORF">GO493_27760</name>
</gene>
<proteinExistence type="predicted"/>
<dbReference type="Gene3D" id="3.10.180.10">
    <property type="entry name" value="2,3-Dihydroxybiphenyl 1,2-Dioxygenase, domain 1"/>
    <property type="match status" value="1"/>
</dbReference>